<dbReference type="AlphaFoldDB" id="A0AAW1RKR4"/>
<evidence type="ECO:0000256" key="2">
    <source>
        <dbReference type="ARBA" id="ARBA00005648"/>
    </source>
</evidence>
<evidence type="ECO:0000256" key="3">
    <source>
        <dbReference type="ARBA" id="ARBA00022692"/>
    </source>
</evidence>
<accession>A0AAW1RKR4</accession>
<comment type="caution">
    <text evidence="9">The sequence shown here is derived from an EMBL/GenBank/DDBJ whole genome shotgun (WGS) entry which is preliminary data.</text>
</comment>
<feature type="transmembrane region" description="Helical" evidence="6">
    <location>
        <begin position="20"/>
        <end position="42"/>
    </location>
</feature>
<keyword evidence="4 6" id="KW-1133">Transmembrane helix</keyword>
<sequence>MIKWNKLGRFSAYARAESHLLQHTTYGAIVTVVGVITAFILFTSELREQLTPYVVQKMSVDISRQQFIRINFNLTFPSLPCQVLSLDAADMSGVHNTDFASNGEVHKVRIDSEGQRIGLGEYIAPRRWGFTLRRPREEVAALNQAMDAHEGCNLAGWLDVQRVAGNFHISVHAEDFLMLTKTQESIAAALQKQLAKMERDRSGSDQLLELPSDTTGINSSHVIHKLSFGASEFPGQVNPLDGFRRFVDTDSGTFKYFLKVVPTEYADLQGKRLQGNQYAVTEYYTPVHKGDTHMPAVWFVYDISPISVSIARTRRSLAHLLVRCCAVVGGVFAVTGMIDRWVHRLVQLL</sequence>
<dbReference type="PANTHER" id="PTHR10984">
    <property type="entry name" value="ENDOPLASMIC RETICULUM-GOLGI INTERMEDIATE COMPARTMENT PROTEIN"/>
    <property type="match status" value="1"/>
</dbReference>
<dbReference type="InterPro" id="IPR012936">
    <property type="entry name" value="Erv_C"/>
</dbReference>
<dbReference type="GO" id="GO:0016020">
    <property type="term" value="C:membrane"/>
    <property type="evidence" value="ECO:0007669"/>
    <property type="project" value="UniProtKB-SubCell"/>
</dbReference>
<evidence type="ECO:0000256" key="1">
    <source>
        <dbReference type="ARBA" id="ARBA00004141"/>
    </source>
</evidence>
<organism evidence="9 10">
    <name type="scientific">Elliptochloris bilobata</name>
    <dbReference type="NCBI Taxonomy" id="381761"/>
    <lineage>
        <taxon>Eukaryota</taxon>
        <taxon>Viridiplantae</taxon>
        <taxon>Chlorophyta</taxon>
        <taxon>core chlorophytes</taxon>
        <taxon>Trebouxiophyceae</taxon>
        <taxon>Trebouxiophyceae incertae sedis</taxon>
        <taxon>Elliptochloris clade</taxon>
        <taxon>Elliptochloris</taxon>
    </lineage>
</organism>
<keyword evidence="10" id="KW-1185">Reference proteome</keyword>
<gene>
    <name evidence="9" type="ORF">WJX81_007031</name>
</gene>
<keyword evidence="5 6" id="KW-0472">Membrane</keyword>
<dbReference type="EMBL" id="JALJOU010000032">
    <property type="protein sequence ID" value="KAK9834322.1"/>
    <property type="molecule type" value="Genomic_DNA"/>
</dbReference>
<keyword evidence="3 6" id="KW-0812">Transmembrane</keyword>
<protein>
    <submittedName>
        <fullName evidence="9">Uncharacterized protein</fullName>
    </submittedName>
</protein>
<dbReference type="GO" id="GO:0030134">
    <property type="term" value="C:COPII-coated ER to Golgi transport vesicle"/>
    <property type="evidence" value="ECO:0007669"/>
    <property type="project" value="TreeGrafter"/>
</dbReference>
<evidence type="ECO:0000259" key="7">
    <source>
        <dbReference type="Pfam" id="PF07970"/>
    </source>
</evidence>
<evidence type="ECO:0000256" key="6">
    <source>
        <dbReference type="SAM" id="Phobius"/>
    </source>
</evidence>
<evidence type="ECO:0000259" key="8">
    <source>
        <dbReference type="Pfam" id="PF13850"/>
    </source>
</evidence>
<evidence type="ECO:0000313" key="10">
    <source>
        <dbReference type="Proteomes" id="UP001445335"/>
    </source>
</evidence>
<reference evidence="9 10" key="1">
    <citation type="journal article" date="2024" name="Nat. Commun.">
        <title>Phylogenomics reveals the evolutionary origins of lichenization in chlorophyte algae.</title>
        <authorList>
            <person name="Puginier C."/>
            <person name="Libourel C."/>
            <person name="Otte J."/>
            <person name="Skaloud P."/>
            <person name="Haon M."/>
            <person name="Grisel S."/>
            <person name="Petersen M."/>
            <person name="Berrin J.G."/>
            <person name="Delaux P.M."/>
            <person name="Dal Grande F."/>
            <person name="Keller J."/>
        </authorList>
    </citation>
    <scope>NUCLEOTIDE SEQUENCE [LARGE SCALE GENOMIC DNA]</scope>
    <source>
        <strain evidence="9 10">SAG 245.80</strain>
    </source>
</reference>
<evidence type="ECO:0000256" key="5">
    <source>
        <dbReference type="ARBA" id="ARBA00023136"/>
    </source>
</evidence>
<evidence type="ECO:0000256" key="4">
    <source>
        <dbReference type="ARBA" id="ARBA00022989"/>
    </source>
</evidence>
<feature type="domain" description="Endoplasmic reticulum vesicle transporter C-terminal" evidence="7">
    <location>
        <begin position="145"/>
        <end position="339"/>
    </location>
</feature>
<dbReference type="Pfam" id="PF13850">
    <property type="entry name" value="ERGIC_N"/>
    <property type="match status" value="1"/>
</dbReference>
<name>A0AAW1RKR4_9CHLO</name>
<proteinExistence type="inferred from homology"/>
<evidence type="ECO:0000313" key="9">
    <source>
        <dbReference type="EMBL" id="KAK9834322.1"/>
    </source>
</evidence>
<dbReference type="InterPro" id="IPR045888">
    <property type="entry name" value="Erv"/>
</dbReference>
<feature type="transmembrane region" description="Helical" evidence="6">
    <location>
        <begin position="320"/>
        <end position="338"/>
    </location>
</feature>
<dbReference type="Proteomes" id="UP001445335">
    <property type="component" value="Unassembled WGS sequence"/>
</dbReference>
<comment type="similarity">
    <text evidence="2">Belongs to the ERGIC family.</text>
</comment>
<dbReference type="PANTHER" id="PTHR10984:SF25">
    <property type="entry name" value="ENDOPLASMIC RETICULUM-GOLGI INTERMEDIATE COMPARTMENT PROTEIN 3"/>
    <property type="match status" value="1"/>
</dbReference>
<dbReference type="InterPro" id="IPR039542">
    <property type="entry name" value="Erv_N"/>
</dbReference>
<comment type="subcellular location">
    <subcellularLocation>
        <location evidence="1">Membrane</location>
        <topology evidence="1">Multi-pass membrane protein</topology>
    </subcellularLocation>
</comment>
<dbReference type="Pfam" id="PF07970">
    <property type="entry name" value="COPIIcoated_ERV"/>
    <property type="match status" value="1"/>
</dbReference>
<dbReference type="GO" id="GO:0005783">
    <property type="term" value="C:endoplasmic reticulum"/>
    <property type="evidence" value="ECO:0007669"/>
    <property type="project" value="TreeGrafter"/>
</dbReference>
<feature type="domain" description="Endoplasmic reticulum vesicle transporter N-terminal" evidence="8">
    <location>
        <begin position="8"/>
        <end position="95"/>
    </location>
</feature>